<organism evidence="2 3">
    <name type="scientific">Denitromonas halophila</name>
    <dbReference type="NCBI Taxonomy" id="1629404"/>
    <lineage>
        <taxon>Bacteria</taxon>
        <taxon>Pseudomonadati</taxon>
        <taxon>Pseudomonadota</taxon>
        <taxon>Betaproteobacteria</taxon>
        <taxon>Rhodocyclales</taxon>
        <taxon>Zoogloeaceae</taxon>
        <taxon>Denitromonas</taxon>
    </lineage>
</organism>
<proteinExistence type="predicted"/>
<evidence type="ECO:0000313" key="3">
    <source>
        <dbReference type="Proteomes" id="UP000318349"/>
    </source>
</evidence>
<accession>A0A557SIK7</accession>
<dbReference type="AlphaFoldDB" id="A0A557SIK7"/>
<feature type="region of interest" description="Disordered" evidence="1">
    <location>
        <begin position="36"/>
        <end position="59"/>
    </location>
</feature>
<dbReference type="EMBL" id="VMNI01000007">
    <property type="protein sequence ID" value="TVO77244.1"/>
    <property type="molecule type" value="Genomic_DNA"/>
</dbReference>
<protein>
    <submittedName>
        <fullName evidence="2">Uncharacterized protein</fullName>
    </submittedName>
</protein>
<evidence type="ECO:0000313" key="2">
    <source>
        <dbReference type="EMBL" id="TVO77244.1"/>
    </source>
</evidence>
<name>A0A557SIK7_9RHOO</name>
<sequence length="59" mass="6741">MAHRKEELGKGGEAPYNHSYRQIGNMVRLPHKKKAPQVVAPFDNRQCSPRSGEQIRRQG</sequence>
<comment type="caution">
    <text evidence="2">The sequence shown here is derived from an EMBL/GenBank/DDBJ whole genome shotgun (WGS) entry which is preliminary data.</text>
</comment>
<reference evidence="2 3" key="1">
    <citation type="submission" date="2019-07" db="EMBL/GenBank/DDBJ databases">
        <title>The pathways for chlorine oxyanion respiration interact through the shared metabolite chlorate.</title>
        <authorList>
            <person name="Barnum T.P."/>
            <person name="Cheng Y."/>
            <person name="Hill K.A."/>
            <person name="Lucas L.N."/>
            <person name="Carlson H.K."/>
            <person name="Coates J.D."/>
        </authorList>
    </citation>
    <scope>NUCLEOTIDE SEQUENCE [LARGE SCALE GENOMIC DNA]</scope>
    <source>
        <strain evidence="2 3">SFB-1</strain>
    </source>
</reference>
<dbReference type="Proteomes" id="UP000318349">
    <property type="component" value="Unassembled WGS sequence"/>
</dbReference>
<evidence type="ECO:0000256" key="1">
    <source>
        <dbReference type="SAM" id="MobiDB-lite"/>
    </source>
</evidence>
<gene>
    <name evidence="2" type="ORF">FHP89_07910</name>
</gene>